<dbReference type="KEGG" id="tim:GMBLW1_51750"/>
<evidence type="ECO:0000256" key="1">
    <source>
        <dbReference type="SAM" id="MobiDB-lite"/>
    </source>
</evidence>
<organism evidence="3">
    <name type="scientific">Tuwongella immobilis</name>
    <dbReference type="NCBI Taxonomy" id="692036"/>
    <lineage>
        <taxon>Bacteria</taxon>
        <taxon>Pseudomonadati</taxon>
        <taxon>Planctomycetota</taxon>
        <taxon>Planctomycetia</taxon>
        <taxon>Gemmatales</taxon>
        <taxon>Gemmataceae</taxon>
        <taxon>Tuwongella</taxon>
    </lineage>
</organism>
<sequence>MNAVASRRWRRWTATLGMLSMLGMSACSSSDASAELVPVQGVVLVDQKPAADVQVTLRPIGNQPDAPTASGKTDAQGRFKLTTRTTDDGAAAGEYQVAVTRFVLPKGRITGDAEVTPRNTLPPRYANPETSGVRVTVRPGSTDLPPIEVRSR</sequence>
<feature type="signal peptide" evidence="2">
    <location>
        <begin position="1"/>
        <end position="34"/>
    </location>
</feature>
<dbReference type="EMBL" id="LR586016">
    <property type="protein sequence ID" value="VIP04018.1"/>
    <property type="molecule type" value="Genomic_DNA"/>
</dbReference>
<feature type="region of interest" description="Disordered" evidence="1">
    <location>
        <begin position="111"/>
        <end position="152"/>
    </location>
</feature>
<evidence type="ECO:0000313" key="3">
    <source>
        <dbReference type="EMBL" id="VIP04018.1"/>
    </source>
</evidence>
<evidence type="ECO:0000256" key="2">
    <source>
        <dbReference type="SAM" id="SignalP"/>
    </source>
</evidence>
<evidence type="ECO:0000313" key="4">
    <source>
        <dbReference type="Proteomes" id="UP000464378"/>
    </source>
</evidence>
<name>A0A6C2YQU5_9BACT</name>
<evidence type="ECO:0008006" key="5">
    <source>
        <dbReference type="Google" id="ProtNLM"/>
    </source>
</evidence>
<protein>
    <recommendedName>
        <fullName evidence="5">Carboxypeptidase regulatory-like domain-containing protein</fullName>
    </recommendedName>
</protein>
<feature type="region of interest" description="Disordered" evidence="1">
    <location>
        <begin position="59"/>
        <end position="78"/>
    </location>
</feature>
<dbReference type="PROSITE" id="PS51257">
    <property type="entry name" value="PROKAR_LIPOPROTEIN"/>
    <property type="match status" value="1"/>
</dbReference>
<accession>A0A6C2YQU5</accession>
<feature type="chain" id="PRO_5036172817" description="Carboxypeptidase regulatory-like domain-containing protein" evidence="2">
    <location>
        <begin position="35"/>
        <end position="152"/>
    </location>
</feature>
<dbReference type="Proteomes" id="UP000464378">
    <property type="component" value="Chromosome"/>
</dbReference>
<dbReference type="InParanoid" id="A0A6C2YQU5"/>
<dbReference type="RefSeq" id="WP_162659156.1">
    <property type="nucleotide sequence ID" value="NZ_LR593887.1"/>
</dbReference>
<dbReference type="AlphaFoldDB" id="A0A6C2YQU5"/>
<reference evidence="3" key="1">
    <citation type="submission" date="2019-04" db="EMBL/GenBank/DDBJ databases">
        <authorList>
            <consortium name="Science for Life Laboratories"/>
        </authorList>
    </citation>
    <scope>NUCLEOTIDE SEQUENCE</scope>
    <source>
        <strain evidence="3">MBLW1</strain>
    </source>
</reference>
<proteinExistence type="predicted"/>
<keyword evidence="2" id="KW-0732">Signal</keyword>
<dbReference type="EMBL" id="LR593887">
    <property type="protein sequence ID" value="VTS05403.1"/>
    <property type="molecule type" value="Genomic_DNA"/>
</dbReference>
<keyword evidence="4" id="KW-1185">Reference proteome</keyword>
<gene>
    <name evidence="3" type="ORF">GMBLW1_51750</name>
</gene>